<keyword evidence="2" id="KW-1185">Reference proteome</keyword>
<proteinExistence type="predicted"/>
<organism evidence="1 2">
    <name type="scientific">Ochrobactrum chromiisoli</name>
    <dbReference type="NCBI Taxonomy" id="2993941"/>
    <lineage>
        <taxon>Bacteria</taxon>
        <taxon>Pseudomonadati</taxon>
        <taxon>Pseudomonadota</taxon>
        <taxon>Alphaproteobacteria</taxon>
        <taxon>Hyphomicrobiales</taxon>
        <taxon>Brucellaceae</taxon>
        <taxon>Brucella/Ochrobactrum group</taxon>
        <taxon>Ochrobactrum</taxon>
    </lineage>
</organism>
<evidence type="ECO:0000313" key="2">
    <source>
        <dbReference type="Proteomes" id="UP001301216"/>
    </source>
</evidence>
<sequence length="163" mass="17477">MAKRDKYPSWDELMQNATENVDYRISVRRIEGSATAILAPHGGGIEFLTLPLARSIAGGDYNFYAFEGVKKDGNWDLHITSHRFKEARALTLIAGCDRVVTVHGLDGNAKSVKVGGADGALGKAIHDALIAAGFDSKIETSGAYAGTEPLNICNRAVPEKAFN</sequence>
<dbReference type="RefSeq" id="WP_265984933.1">
    <property type="nucleotide sequence ID" value="NZ_JAPHAV010000004.1"/>
</dbReference>
<accession>A0ABT3QP77</accession>
<keyword evidence="1" id="KW-0378">Hydrolase</keyword>
<dbReference type="InterPro" id="IPR038128">
    <property type="entry name" value="Gamma_PGA_hydro_sf"/>
</dbReference>
<reference evidence="1 2" key="1">
    <citation type="submission" date="2022-11" db="EMBL/GenBank/DDBJ databases">
        <title>Brucella sp. YY2X, whole genome shotgun sequencing project.</title>
        <authorList>
            <person name="Yang Y."/>
        </authorList>
    </citation>
    <scope>NUCLEOTIDE SEQUENCE [LARGE SCALE GENOMIC DNA]</scope>
    <source>
        <strain evidence="1 2">YY2X</strain>
    </source>
</reference>
<dbReference type="EMBL" id="JAPHAV010000004">
    <property type="protein sequence ID" value="MCX2697417.1"/>
    <property type="molecule type" value="Genomic_DNA"/>
</dbReference>
<name>A0ABT3QP77_9HYPH</name>
<dbReference type="InterPro" id="IPR008585">
    <property type="entry name" value="Gamma_PGA_hydro"/>
</dbReference>
<dbReference type="Proteomes" id="UP001301216">
    <property type="component" value="Unassembled WGS sequence"/>
</dbReference>
<dbReference type="Pfam" id="PF05908">
    <property type="entry name" value="Gamma_PGA_hydro"/>
    <property type="match status" value="1"/>
</dbReference>
<comment type="caution">
    <text evidence="1">The sequence shown here is derived from an EMBL/GenBank/DDBJ whole genome shotgun (WGS) entry which is preliminary data.</text>
</comment>
<dbReference type="Gene3D" id="3.40.630.100">
    <property type="entry name" value="Poly-gamma-glutamate hydrolase, zinc-binding motif"/>
    <property type="match status" value="1"/>
</dbReference>
<dbReference type="GO" id="GO:0016787">
    <property type="term" value="F:hydrolase activity"/>
    <property type="evidence" value="ECO:0007669"/>
    <property type="project" value="UniProtKB-KW"/>
</dbReference>
<gene>
    <name evidence="1" type="ORF">OPR82_11665</name>
</gene>
<protein>
    <submittedName>
        <fullName evidence="1">Poly-gamma-glutamate hydrolase family protein</fullName>
    </submittedName>
</protein>
<evidence type="ECO:0000313" key="1">
    <source>
        <dbReference type="EMBL" id="MCX2697417.1"/>
    </source>
</evidence>